<dbReference type="RefSeq" id="WP_343928660.1">
    <property type="nucleotide sequence ID" value="NZ_BAAAEN010000037.1"/>
</dbReference>
<comment type="caution">
    <text evidence="1">The sequence shown here is derived from an EMBL/GenBank/DDBJ whole genome shotgun (WGS) entry which is preliminary data.</text>
</comment>
<keyword evidence="2" id="KW-1185">Reference proteome</keyword>
<evidence type="ECO:0000313" key="1">
    <source>
        <dbReference type="EMBL" id="GAA0531259.1"/>
    </source>
</evidence>
<protein>
    <submittedName>
        <fullName evidence="1">Uncharacterized protein</fullName>
    </submittedName>
</protein>
<sequence>MPDIYIPTACLADARTVLSAQDPEISRLASKWPAAQWRAAVKAAAQEIEQCAG</sequence>
<accession>A0ABN1D0Y6</accession>
<dbReference type="Proteomes" id="UP001501706">
    <property type="component" value="Unassembled WGS sequence"/>
</dbReference>
<reference evidence="1 2" key="1">
    <citation type="journal article" date="2019" name="Int. J. Syst. Evol. Microbiol.">
        <title>The Global Catalogue of Microorganisms (GCM) 10K type strain sequencing project: providing services to taxonomists for standard genome sequencing and annotation.</title>
        <authorList>
            <consortium name="The Broad Institute Genomics Platform"/>
            <consortium name="The Broad Institute Genome Sequencing Center for Infectious Disease"/>
            <person name="Wu L."/>
            <person name="Ma J."/>
        </authorList>
    </citation>
    <scope>NUCLEOTIDE SEQUENCE [LARGE SCALE GENOMIC DNA]</scope>
    <source>
        <strain evidence="1 2">JCM 14330</strain>
    </source>
</reference>
<name>A0ABN1D0Y6_9BURK</name>
<organism evidence="1 2">
    <name type="scientific">Pigmentiphaga daeguensis</name>
    <dbReference type="NCBI Taxonomy" id="414049"/>
    <lineage>
        <taxon>Bacteria</taxon>
        <taxon>Pseudomonadati</taxon>
        <taxon>Pseudomonadota</taxon>
        <taxon>Betaproteobacteria</taxon>
        <taxon>Burkholderiales</taxon>
        <taxon>Alcaligenaceae</taxon>
        <taxon>Pigmentiphaga</taxon>
    </lineage>
</organism>
<proteinExistence type="predicted"/>
<gene>
    <name evidence="1" type="ORF">GCM10009097_55850</name>
</gene>
<evidence type="ECO:0000313" key="2">
    <source>
        <dbReference type="Proteomes" id="UP001501706"/>
    </source>
</evidence>
<dbReference type="EMBL" id="BAAAEN010000037">
    <property type="protein sequence ID" value="GAA0531259.1"/>
    <property type="molecule type" value="Genomic_DNA"/>
</dbReference>